<dbReference type="Proteomes" id="UP000799640">
    <property type="component" value="Unassembled WGS sequence"/>
</dbReference>
<protein>
    <submittedName>
        <fullName evidence="1">Uncharacterized protein</fullName>
    </submittedName>
</protein>
<organism evidence="1 2">
    <name type="scientific">Trichodelitschia bisporula</name>
    <dbReference type="NCBI Taxonomy" id="703511"/>
    <lineage>
        <taxon>Eukaryota</taxon>
        <taxon>Fungi</taxon>
        <taxon>Dikarya</taxon>
        <taxon>Ascomycota</taxon>
        <taxon>Pezizomycotina</taxon>
        <taxon>Dothideomycetes</taxon>
        <taxon>Dothideomycetes incertae sedis</taxon>
        <taxon>Phaeotrichales</taxon>
        <taxon>Phaeotrichaceae</taxon>
        <taxon>Trichodelitschia</taxon>
    </lineage>
</organism>
<name>A0A6G1HMI5_9PEZI</name>
<dbReference type="AlphaFoldDB" id="A0A6G1HMI5"/>
<sequence length="153" mass="16992">MATTSARTSTCLINIFLALLFFFFSSTSPPLYLSTYISHNFLLCSQSTSPLQLSTYISHLPPLFTFHLTTSTLQHFNTPTYIVTQTLYGRAEEDADALRGGRPGTILPLHFHSQDSRCPRSPRTALPLIALPSARTSPIPPGFWGCLSQHTYI</sequence>
<dbReference type="EMBL" id="ML996704">
    <property type="protein sequence ID" value="KAF2397047.1"/>
    <property type="molecule type" value="Genomic_DNA"/>
</dbReference>
<evidence type="ECO:0000313" key="2">
    <source>
        <dbReference type="Proteomes" id="UP000799640"/>
    </source>
</evidence>
<reference evidence="1" key="1">
    <citation type="journal article" date="2020" name="Stud. Mycol.">
        <title>101 Dothideomycetes genomes: a test case for predicting lifestyles and emergence of pathogens.</title>
        <authorList>
            <person name="Haridas S."/>
            <person name="Albert R."/>
            <person name="Binder M."/>
            <person name="Bloem J."/>
            <person name="Labutti K."/>
            <person name="Salamov A."/>
            <person name="Andreopoulos B."/>
            <person name="Baker S."/>
            <person name="Barry K."/>
            <person name="Bills G."/>
            <person name="Bluhm B."/>
            <person name="Cannon C."/>
            <person name="Castanera R."/>
            <person name="Culley D."/>
            <person name="Daum C."/>
            <person name="Ezra D."/>
            <person name="Gonzalez J."/>
            <person name="Henrissat B."/>
            <person name="Kuo A."/>
            <person name="Liang C."/>
            <person name="Lipzen A."/>
            <person name="Lutzoni F."/>
            <person name="Magnuson J."/>
            <person name="Mondo S."/>
            <person name="Nolan M."/>
            <person name="Ohm R."/>
            <person name="Pangilinan J."/>
            <person name="Park H.-J."/>
            <person name="Ramirez L."/>
            <person name="Alfaro M."/>
            <person name="Sun H."/>
            <person name="Tritt A."/>
            <person name="Yoshinaga Y."/>
            <person name="Zwiers L.-H."/>
            <person name="Turgeon B."/>
            <person name="Goodwin S."/>
            <person name="Spatafora J."/>
            <person name="Crous P."/>
            <person name="Grigoriev I."/>
        </authorList>
    </citation>
    <scope>NUCLEOTIDE SEQUENCE</scope>
    <source>
        <strain evidence="1">CBS 262.69</strain>
    </source>
</reference>
<proteinExistence type="predicted"/>
<keyword evidence="2" id="KW-1185">Reference proteome</keyword>
<accession>A0A6G1HMI5</accession>
<evidence type="ECO:0000313" key="1">
    <source>
        <dbReference type="EMBL" id="KAF2397047.1"/>
    </source>
</evidence>
<gene>
    <name evidence="1" type="ORF">EJ06DRAFT_158669</name>
</gene>